<evidence type="ECO:0000313" key="4">
    <source>
        <dbReference type="Proteomes" id="UP001501057"/>
    </source>
</evidence>
<dbReference type="EMBL" id="BAAAME010000006">
    <property type="protein sequence ID" value="GAA1750989.1"/>
    <property type="molecule type" value="Genomic_DNA"/>
</dbReference>
<dbReference type="InterPro" id="IPR010093">
    <property type="entry name" value="SinI_DNA-bd"/>
</dbReference>
<name>A0ABP4WBU0_9ACTN</name>
<dbReference type="Pfam" id="PF12728">
    <property type="entry name" value="HTH_17"/>
    <property type="match status" value="1"/>
</dbReference>
<evidence type="ECO:0000313" key="3">
    <source>
        <dbReference type="EMBL" id="GAA1750989.1"/>
    </source>
</evidence>
<evidence type="ECO:0000256" key="1">
    <source>
        <dbReference type="SAM" id="MobiDB-lite"/>
    </source>
</evidence>
<feature type="domain" description="Helix-turn-helix" evidence="2">
    <location>
        <begin position="10"/>
        <end position="60"/>
    </location>
</feature>
<feature type="region of interest" description="Disordered" evidence="1">
    <location>
        <begin position="58"/>
        <end position="81"/>
    </location>
</feature>
<reference evidence="4" key="1">
    <citation type="journal article" date="2019" name="Int. J. Syst. Evol. Microbiol.">
        <title>The Global Catalogue of Microorganisms (GCM) 10K type strain sequencing project: providing services to taxonomists for standard genome sequencing and annotation.</title>
        <authorList>
            <consortium name="The Broad Institute Genomics Platform"/>
            <consortium name="The Broad Institute Genome Sequencing Center for Infectious Disease"/>
            <person name="Wu L."/>
            <person name="Ma J."/>
        </authorList>
    </citation>
    <scope>NUCLEOTIDE SEQUENCE [LARGE SCALE GENOMIC DNA]</scope>
    <source>
        <strain evidence="4">JCM 13518</strain>
    </source>
</reference>
<accession>A0ABP4WBU0</accession>
<protein>
    <recommendedName>
        <fullName evidence="2">Helix-turn-helix domain-containing protein</fullName>
    </recommendedName>
</protein>
<dbReference type="InterPro" id="IPR009061">
    <property type="entry name" value="DNA-bd_dom_put_sf"/>
</dbReference>
<proteinExistence type="predicted"/>
<dbReference type="Gene3D" id="1.10.10.10">
    <property type="entry name" value="Winged helix-like DNA-binding domain superfamily/Winged helix DNA-binding domain"/>
    <property type="match status" value="1"/>
</dbReference>
<organism evidence="3 4">
    <name type="scientific">Aeromicrobium alkaliterrae</name>
    <dbReference type="NCBI Taxonomy" id="302168"/>
    <lineage>
        <taxon>Bacteria</taxon>
        <taxon>Bacillati</taxon>
        <taxon>Actinomycetota</taxon>
        <taxon>Actinomycetes</taxon>
        <taxon>Propionibacteriales</taxon>
        <taxon>Nocardioidaceae</taxon>
        <taxon>Aeromicrobium</taxon>
    </lineage>
</organism>
<keyword evidence="4" id="KW-1185">Reference proteome</keyword>
<dbReference type="InterPro" id="IPR041657">
    <property type="entry name" value="HTH_17"/>
</dbReference>
<dbReference type="SUPFAM" id="SSF46955">
    <property type="entry name" value="Putative DNA-binding domain"/>
    <property type="match status" value="1"/>
</dbReference>
<evidence type="ECO:0000259" key="2">
    <source>
        <dbReference type="Pfam" id="PF12728"/>
    </source>
</evidence>
<gene>
    <name evidence="3" type="ORF">GCM10009710_33480</name>
</gene>
<sequence length="81" mass="9412">MRVDERQTGMLTVAEVARWLSVSDQTVRKLASDDQIPHVRLTGRALRFDREQLQEWIDQRTRGADRGPRVPEPRGELVDED</sequence>
<dbReference type="Proteomes" id="UP001501057">
    <property type="component" value="Unassembled WGS sequence"/>
</dbReference>
<dbReference type="NCBIfam" id="TIGR01764">
    <property type="entry name" value="excise"/>
    <property type="match status" value="1"/>
</dbReference>
<dbReference type="InterPro" id="IPR036388">
    <property type="entry name" value="WH-like_DNA-bd_sf"/>
</dbReference>
<comment type="caution">
    <text evidence="3">The sequence shown here is derived from an EMBL/GenBank/DDBJ whole genome shotgun (WGS) entry which is preliminary data.</text>
</comment>